<dbReference type="PROSITE" id="PS01319">
    <property type="entry name" value="RBFA"/>
    <property type="match status" value="1"/>
</dbReference>
<dbReference type="InterPro" id="IPR000238">
    <property type="entry name" value="RbfA"/>
</dbReference>
<proteinExistence type="predicted"/>
<dbReference type="GO" id="GO:0005829">
    <property type="term" value="C:cytosol"/>
    <property type="evidence" value="ECO:0007669"/>
    <property type="project" value="TreeGrafter"/>
</dbReference>
<dbReference type="SUPFAM" id="SSF89919">
    <property type="entry name" value="Ribosome-binding factor A, RbfA"/>
    <property type="match status" value="1"/>
</dbReference>
<dbReference type="Gene3D" id="3.30.300.20">
    <property type="match status" value="1"/>
</dbReference>
<dbReference type="InterPro" id="IPR020053">
    <property type="entry name" value="Ribosome-bd_factorA_CS"/>
</dbReference>
<dbReference type="InterPro" id="IPR023799">
    <property type="entry name" value="RbfA_dom_sf"/>
</dbReference>
<dbReference type="EMBL" id="UINC01039834">
    <property type="protein sequence ID" value="SVB38886.1"/>
    <property type="molecule type" value="Genomic_DNA"/>
</dbReference>
<gene>
    <name evidence="1" type="ORF">METZ01_LOCUS191740</name>
</gene>
<accession>A0A382DK74</accession>
<dbReference type="AlphaFoldDB" id="A0A382DK74"/>
<evidence type="ECO:0000313" key="1">
    <source>
        <dbReference type="EMBL" id="SVB38886.1"/>
    </source>
</evidence>
<evidence type="ECO:0008006" key="2">
    <source>
        <dbReference type="Google" id="ProtNLM"/>
    </source>
</evidence>
<dbReference type="GO" id="GO:0006364">
    <property type="term" value="P:rRNA processing"/>
    <property type="evidence" value="ECO:0007669"/>
    <property type="project" value="InterPro"/>
</dbReference>
<sequence length="97" mass="11464">MSHLGFLSFTHVVVSRDLRLANVYYSVLNRKKSDKEINIEINKLRKAFKKYMGPELHLKSTPDLKFYHDESLIYNDKINQLLHKLDIKKNNDDSESL</sequence>
<dbReference type="NCBIfam" id="TIGR00082">
    <property type="entry name" value="rbfA"/>
    <property type="match status" value="1"/>
</dbReference>
<name>A0A382DK74_9ZZZZ</name>
<dbReference type="GO" id="GO:0043024">
    <property type="term" value="F:ribosomal small subunit binding"/>
    <property type="evidence" value="ECO:0007669"/>
    <property type="project" value="TreeGrafter"/>
</dbReference>
<reference evidence="1" key="1">
    <citation type="submission" date="2018-05" db="EMBL/GenBank/DDBJ databases">
        <authorList>
            <person name="Lanie J.A."/>
            <person name="Ng W.-L."/>
            <person name="Kazmierczak K.M."/>
            <person name="Andrzejewski T.M."/>
            <person name="Davidsen T.M."/>
            <person name="Wayne K.J."/>
            <person name="Tettelin H."/>
            <person name="Glass J.I."/>
            <person name="Rusch D."/>
            <person name="Podicherti R."/>
            <person name="Tsui H.-C.T."/>
            <person name="Winkler M.E."/>
        </authorList>
    </citation>
    <scope>NUCLEOTIDE SEQUENCE</scope>
</reference>
<organism evidence="1">
    <name type="scientific">marine metagenome</name>
    <dbReference type="NCBI Taxonomy" id="408172"/>
    <lineage>
        <taxon>unclassified sequences</taxon>
        <taxon>metagenomes</taxon>
        <taxon>ecological metagenomes</taxon>
    </lineage>
</organism>
<dbReference type="PANTHER" id="PTHR33515:SF1">
    <property type="entry name" value="RIBOSOME-BINDING FACTOR A, CHLOROPLASTIC-RELATED"/>
    <property type="match status" value="1"/>
</dbReference>
<dbReference type="PANTHER" id="PTHR33515">
    <property type="entry name" value="RIBOSOME-BINDING FACTOR A, CHLOROPLASTIC-RELATED"/>
    <property type="match status" value="1"/>
</dbReference>
<protein>
    <recommendedName>
        <fullName evidence="2">Ribosome-binding factor A</fullName>
    </recommendedName>
</protein>
<dbReference type="InterPro" id="IPR015946">
    <property type="entry name" value="KH_dom-like_a/b"/>
</dbReference>
<dbReference type="Pfam" id="PF02033">
    <property type="entry name" value="RBFA"/>
    <property type="match status" value="1"/>
</dbReference>